<sequence length="61" mass="6518">MKIRLLNPGAARAQARAAMTPDGVAMEVRDPGMAAIELTETVLPAATMCGWRSSERNDAFV</sequence>
<accession>A0A2Z5N942</accession>
<protein>
    <submittedName>
        <fullName evidence="1">Uncharacterized protein</fullName>
    </submittedName>
</protein>
<gene>
    <name evidence="1" type="ORF">CUJ89_37450</name>
</gene>
<dbReference type="Proteomes" id="UP000253104">
    <property type="component" value="Chromosome mHSR5_C"/>
</dbReference>
<evidence type="ECO:0000313" key="2">
    <source>
        <dbReference type="Proteomes" id="UP000253104"/>
    </source>
</evidence>
<dbReference type="AlphaFoldDB" id="A0A2Z5N942"/>
<proteinExistence type="predicted"/>
<organism evidence="1 2">
    <name type="scientific">Burkholderia pyrrocinia</name>
    <name type="common">Pseudomonas pyrrocinia</name>
    <dbReference type="NCBI Taxonomy" id="60550"/>
    <lineage>
        <taxon>Bacteria</taxon>
        <taxon>Pseudomonadati</taxon>
        <taxon>Pseudomonadota</taxon>
        <taxon>Betaproteobacteria</taxon>
        <taxon>Burkholderiales</taxon>
        <taxon>Burkholderiaceae</taxon>
        <taxon>Burkholderia</taxon>
        <taxon>Burkholderia cepacia complex</taxon>
    </lineage>
</organism>
<evidence type="ECO:0000313" key="1">
    <source>
        <dbReference type="EMBL" id="AXF26055.1"/>
    </source>
</evidence>
<reference evidence="1 2" key="1">
    <citation type="journal article" date="2018" name="ISME J.">
        <title>Involvement of Burkholderiaceae and sulfurous volatiles in disease-suppressive soils.</title>
        <authorList>
            <person name="Carrion V.J."/>
            <person name="Cordovez V."/>
            <person name="Tyc O."/>
            <person name="Etalo D.W."/>
            <person name="de Bruijn I."/>
            <person name="de Jager V.C."/>
            <person name="Medema M.H."/>
            <person name="Eberl L."/>
            <person name="Raaijmakers J.M."/>
        </authorList>
    </citation>
    <scope>NUCLEOTIDE SEQUENCE [LARGE SCALE GENOMIC DNA]</scope>
    <source>
        <strain evidence="2">mHSR5</strain>
    </source>
</reference>
<name>A0A2Z5N942_BURPY</name>
<dbReference type="EMBL" id="CP024904">
    <property type="protein sequence ID" value="AXF26055.1"/>
    <property type="molecule type" value="Genomic_DNA"/>
</dbReference>
<dbReference type="OrthoDB" id="9013234at2"/>